<dbReference type="EMBL" id="BGPR01000114">
    <property type="protein sequence ID" value="GBL95756.1"/>
    <property type="molecule type" value="Genomic_DNA"/>
</dbReference>
<gene>
    <name evidence="1" type="ORF">AVEN_693_1</name>
</gene>
<name>A0A4Y2BWR8_ARAVE</name>
<comment type="caution">
    <text evidence="1">The sequence shown here is derived from an EMBL/GenBank/DDBJ whole genome shotgun (WGS) entry which is preliminary data.</text>
</comment>
<accession>A0A4Y2BWR8</accession>
<organism evidence="1 2">
    <name type="scientific">Araneus ventricosus</name>
    <name type="common">Orbweaver spider</name>
    <name type="synonym">Epeira ventricosa</name>
    <dbReference type="NCBI Taxonomy" id="182803"/>
    <lineage>
        <taxon>Eukaryota</taxon>
        <taxon>Metazoa</taxon>
        <taxon>Ecdysozoa</taxon>
        <taxon>Arthropoda</taxon>
        <taxon>Chelicerata</taxon>
        <taxon>Arachnida</taxon>
        <taxon>Araneae</taxon>
        <taxon>Araneomorphae</taxon>
        <taxon>Entelegynae</taxon>
        <taxon>Araneoidea</taxon>
        <taxon>Araneidae</taxon>
        <taxon>Araneus</taxon>
    </lineage>
</organism>
<evidence type="ECO:0000313" key="2">
    <source>
        <dbReference type="Proteomes" id="UP000499080"/>
    </source>
</evidence>
<proteinExistence type="predicted"/>
<dbReference type="Proteomes" id="UP000499080">
    <property type="component" value="Unassembled WGS sequence"/>
</dbReference>
<protein>
    <submittedName>
        <fullName evidence="1">Uncharacterized protein</fullName>
    </submittedName>
</protein>
<dbReference type="AlphaFoldDB" id="A0A4Y2BWR8"/>
<evidence type="ECO:0000313" key="1">
    <source>
        <dbReference type="EMBL" id="GBL95756.1"/>
    </source>
</evidence>
<sequence length="114" mass="13401">MTRNNVPFGTRIALQRRSHGYQMEDLKNTATIQQKQVPSSKHKQRVHQSRKIHWEIIAIFKIQADAKRQPRRKRPIKRLLRTQTSVNVKEGTSWRLIVRETKCQGSKTAPYSIV</sequence>
<keyword evidence="2" id="KW-1185">Reference proteome</keyword>
<reference evidence="1 2" key="1">
    <citation type="journal article" date="2019" name="Sci. Rep.">
        <title>Orb-weaving spider Araneus ventricosus genome elucidates the spidroin gene catalogue.</title>
        <authorList>
            <person name="Kono N."/>
            <person name="Nakamura H."/>
            <person name="Ohtoshi R."/>
            <person name="Moran D.A.P."/>
            <person name="Shinohara A."/>
            <person name="Yoshida Y."/>
            <person name="Fujiwara M."/>
            <person name="Mori M."/>
            <person name="Tomita M."/>
            <person name="Arakawa K."/>
        </authorList>
    </citation>
    <scope>NUCLEOTIDE SEQUENCE [LARGE SCALE GENOMIC DNA]</scope>
</reference>